<comment type="caution">
    <text evidence="13">The sequence shown here is derived from an EMBL/GenBank/DDBJ whole genome shotgun (WGS) entry which is preliminary data.</text>
</comment>
<dbReference type="Pfam" id="PF00512">
    <property type="entry name" value="HisKA"/>
    <property type="match status" value="1"/>
</dbReference>
<keyword evidence="9" id="KW-0812">Transmembrane</keyword>
<keyword evidence="5" id="KW-0808">Transferase</keyword>
<dbReference type="Pfam" id="PF02518">
    <property type="entry name" value="HATPase_c"/>
    <property type="match status" value="2"/>
</dbReference>
<dbReference type="Pfam" id="PF14827">
    <property type="entry name" value="dCache_3"/>
    <property type="match status" value="1"/>
</dbReference>
<dbReference type="InterPro" id="IPR004358">
    <property type="entry name" value="Sig_transdc_His_kin-like_C"/>
</dbReference>
<dbReference type="Gene3D" id="3.40.50.2300">
    <property type="match status" value="1"/>
</dbReference>
<dbReference type="InterPro" id="IPR029150">
    <property type="entry name" value="dCache_3"/>
</dbReference>
<feature type="transmembrane region" description="Helical" evidence="9">
    <location>
        <begin position="276"/>
        <end position="303"/>
    </location>
</feature>
<keyword evidence="8" id="KW-0175">Coiled coil</keyword>
<feature type="modified residue" description="4-aspartylphosphate" evidence="7">
    <location>
        <position position="694"/>
    </location>
</feature>
<evidence type="ECO:0000256" key="1">
    <source>
        <dbReference type="ARBA" id="ARBA00000085"/>
    </source>
</evidence>
<evidence type="ECO:0000313" key="13">
    <source>
        <dbReference type="EMBL" id="TDT71772.1"/>
    </source>
</evidence>
<dbReference type="InterPro" id="IPR036097">
    <property type="entry name" value="HisK_dim/P_sf"/>
</dbReference>
<dbReference type="AlphaFoldDB" id="A0AA46I5W2"/>
<evidence type="ECO:0000256" key="5">
    <source>
        <dbReference type="ARBA" id="ARBA00022679"/>
    </source>
</evidence>
<dbReference type="SUPFAM" id="SSF52172">
    <property type="entry name" value="CheY-like"/>
    <property type="match status" value="1"/>
</dbReference>
<keyword evidence="6 13" id="KW-0418">Kinase</keyword>
<dbReference type="EMBL" id="SOBG01000002">
    <property type="protein sequence ID" value="TDT71772.1"/>
    <property type="molecule type" value="Genomic_DNA"/>
</dbReference>
<dbReference type="GO" id="GO:0009927">
    <property type="term" value="F:histidine phosphotransfer kinase activity"/>
    <property type="evidence" value="ECO:0007669"/>
    <property type="project" value="TreeGrafter"/>
</dbReference>
<dbReference type="Proteomes" id="UP000294678">
    <property type="component" value="Unassembled WGS sequence"/>
</dbReference>
<dbReference type="InterPro" id="IPR036890">
    <property type="entry name" value="HATPase_C_sf"/>
</dbReference>
<dbReference type="GO" id="GO:0005886">
    <property type="term" value="C:plasma membrane"/>
    <property type="evidence" value="ECO:0007669"/>
    <property type="project" value="TreeGrafter"/>
</dbReference>
<organism evidence="13 14">
    <name type="scientific">Hypnocyclicus thermotrophus</name>
    <dbReference type="NCBI Taxonomy" id="1627895"/>
    <lineage>
        <taxon>Bacteria</taxon>
        <taxon>Fusobacteriati</taxon>
        <taxon>Fusobacteriota</taxon>
        <taxon>Fusobacteriia</taxon>
        <taxon>Fusobacteriales</taxon>
        <taxon>Fusobacteriaceae</taxon>
        <taxon>Hypnocyclicus</taxon>
    </lineage>
</organism>
<reference evidence="13 14" key="1">
    <citation type="submission" date="2019-03" db="EMBL/GenBank/DDBJ databases">
        <title>Genomic Encyclopedia of Type Strains, Phase IV (KMG-IV): sequencing the most valuable type-strain genomes for metagenomic binning, comparative biology and taxonomic classification.</title>
        <authorList>
            <person name="Goeker M."/>
        </authorList>
    </citation>
    <scope>NUCLEOTIDE SEQUENCE [LARGE SCALE GENOMIC DNA]</scope>
    <source>
        <strain evidence="13 14">DSM 100055</strain>
    </source>
</reference>
<dbReference type="GO" id="GO:0000155">
    <property type="term" value="F:phosphorelay sensor kinase activity"/>
    <property type="evidence" value="ECO:0007669"/>
    <property type="project" value="InterPro"/>
</dbReference>
<dbReference type="CDD" id="cd17574">
    <property type="entry name" value="REC_OmpR"/>
    <property type="match status" value="1"/>
</dbReference>
<proteinExistence type="predicted"/>
<name>A0AA46I5W2_9FUSO</name>
<accession>A0AA46I5W2</accession>
<dbReference type="Pfam" id="PF00072">
    <property type="entry name" value="Response_reg"/>
    <property type="match status" value="1"/>
</dbReference>
<keyword evidence="4 7" id="KW-0597">Phosphoprotein</keyword>
<comment type="subcellular location">
    <subcellularLocation>
        <location evidence="2">Membrane</location>
    </subcellularLocation>
</comment>
<dbReference type="SUPFAM" id="SSF55874">
    <property type="entry name" value="ATPase domain of HSP90 chaperone/DNA topoisomerase II/histidine kinase"/>
    <property type="match status" value="2"/>
</dbReference>
<dbReference type="EC" id="2.7.13.3" evidence="3"/>
<feature type="transmembrane region" description="Helical" evidence="9">
    <location>
        <begin position="12"/>
        <end position="33"/>
    </location>
</feature>
<evidence type="ECO:0000256" key="7">
    <source>
        <dbReference type="PROSITE-ProRule" id="PRU00169"/>
    </source>
</evidence>
<comment type="catalytic activity">
    <reaction evidence="1">
        <text>ATP + protein L-histidine = ADP + protein N-phospho-L-histidine.</text>
        <dbReference type="EC" id="2.7.13.3"/>
    </reaction>
</comment>
<dbReference type="Pfam" id="PF00672">
    <property type="entry name" value="HAMP"/>
    <property type="match status" value="1"/>
</dbReference>
<keyword evidence="9" id="KW-0472">Membrane</keyword>
<dbReference type="PANTHER" id="PTHR43047:SF72">
    <property type="entry name" value="OSMOSENSING HISTIDINE PROTEIN KINASE SLN1"/>
    <property type="match status" value="1"/>
</dbReference>
<dbReference type="SUPFAM" id="SSF158472">
    <property type="entry name" value="HAMP domain-like"/>
    <property type="match status" value="1"/>
</dbReference>
<feature type="domain" description="Histidine kinase" evidence="10">
    <location>
        <begin position="374"/>
        <end position="594"/>
    </location>
</feature>
<evidence type="ECO:0000259" key="12">
    <source>
        <dbReference type="PROSITE" id="PS50885"/>
    </source>
</evidence>
<dbReference type="CDD" id="cd00082">
    <property type="entry name" value="HisKA"/>
    <property type="match status" value="2"/>
</dbReference>
<dbReference type="Gene3D" id="1.10.287.130">
    <property type="match status" value="2"/>
</dbReference>
<dbReference type="InterPro" id="IPR011006">
    <property type="entry name" value="CheY-like_superfamily"/>
</dbReference>
<dbReference type="PROSITE" id="PS50109">
    <property type="entry name" value="HIS_KIN"/>
    <property type="match status" value="2"/>
</dbReference>
<dbReference type="InterPro" id="IPR005467">
    <property type="entry name" value="His_kinase_dom"/>
</dbReference>
<dbReference type="RefSeq" id="WP_134112368.1">
    <property type="nucleotide sequence ID" value="NZ_SOBG01000002.1"/>
</dbReference>
<dbReference type="SMART" id="SM00448">
    <property type="entry name" value="REC"/>
    <property type="match status" value="1"/>
</dbReference>
<dbReference type="PANTHER" id="PTHR43047">
    <property type="entry name" value="TWO-COMPONENT HISTIDINE PROTEIN KINASE"/>
    <property type="match status" value="1"/>
</dbReference>
<evidence type="ECO:0000256" key="8">
    <source>
        <dbReference type="SAM" id="Coils"/>
    </source>
</evidence>
<feature type="domain" description="Response regulatory" evidence="11">
    <location>
        <begin position="645"/>
        <end position="761"/>
    </location>
</feature>
<feature type="coiled-coil region" evidence="8">
    <location>
        <begin position="344"/>
        <end position="374"/>
    </location>
</feature>
<dbReference type="SUPFAM" id="SSF47384">
    <property type="entry name" value="Homodimeric domain of signal transducing histidine kinase"/>
    <property type="match status" value="1"/>
</dbReference>
<feature type="domain" description="HAMP" evidence="12">
    <location>
        <begin position="300"/>
        <end position="352"/>
    </location>
</feature>
<evidence type="ECO:0000256" key="6">
    <source>
        <dbReference type="ARBA" id="ARBA00022777"/>
    </source>
</evidence>
<keyword evidence="9" id="KW-1133">Transmembrane helix</keyword>
<dbReference type="Gene3D" id="3.30.565.10">
    <property type="entry name" value="Histidine kinase-like ATPase, C-terminal domain"/>
    <property type="match status" value="2"/>
</dbReference>
<feature type="domain" description="Histidine kinase" evidence="10">
    <location>
        <begin position="977"/>
        <end position="1208"/>
    </location>
</feature>
<keyword evidence="14" id="KW-1185">Reference proteome</keyword>
<protein>
    <recommendedName>
        <fullName evidence="3">histidine kinase</fullName>
        <ecNumber evidence="3">2.7.13.3</ecNumber>
    </recommendedName>
</protein>
<dbReference type="InterPro" id="IPR003661">
    <property type="entry name" value="HisK_dim/P_dom"/>
</dbReference>
<dbReference type="CDD" id="cd16922">
    <property type="entry name" value="HATPase_EvgS-ArcB-TorS-like"/>
    <property type="match status" value="1"/>
</dbReference>
<dbReference type="SMART" id="SM00387">
    <property type="entry name" value="HATPase_c"/>
    <property type="match status" value="2"/>
</dbReference>
<dbReference type="InterPro" id="IPR001789">
    <property type="entry name" value="Sig_transdc_resp-reg_receiver"/>
</dbReference>
<dbReference type="InterPro" id="IPR003660">
    <property type="entry name" value="HAMP_dom"/>
</dbReference>
<dbReference type="PRINTS" id="PR00344">
    <property type="entry name" value="BCTRLSENSOR"/>
</dbReference>
<dbReference type="CDD" id="cd06225">
    <property type="entry name" value="HAMP"/>
    <property type="match status" value="1"/>
</dbReference>
<dbReference type="SMART" id="SM00304">
    <property type="entry name" value="HAMP"/>
    <property type="match status" value="1"/>
</dbReference>
<evidence type="ECO:0000313" key="14">
    <source>
        <dbReference type="Proteomes" id="UP000294678"/>
    </source>
</evidence>
<evidence type="ECO:0000256" key="3">
    <source>
        <dbReference type="ARBA" id="ARBA00012438"/>
    </source>
</evidence>
<dbReference type="SMART" id="SM00388">
    <property type="entry name" value="HisKA"/>
    <property type="match status" value="2"/>
</dbReference>
<dbReference type="Gene3D" id="6.10.340.10">
    <property type="match status" value="1"/>
</dbReference>
<evidence type="ECO:0000256" key="2">
    <source>
        <dbReference type="ARBA" id="ARBA00004370"/>
    </source>
</evidence>
<evidence type="ECO:0000259" key="11">
    <source>
        <dbReference type="PROSITE" id="PS50110"/>
    </source>
</evidence>
<sequence length="1208" mass="138362">MKYRIRNSIKLKLIVSVLTIIVVTIALATFYNINLFIKNTNKELLNLLSTQSISANIILNNNIEKFALKAKNITQDSTLTNLLQMQLYKKIDDFSKNILNKNPDIDEIIIFNKNNNSISHPNLSNNSFIKNFIKSKKSKYSFWNDNGNLKIIVNAPILTKSKTQLGSLVLIQNIQKQKYNISQLSKKINTTFILFDNSKLVFISDSNGHIKDSTQIKYDINLKNIKNNIYAKQKIKIDNNNYYVLYTPLVDFHNNIIGFYGIASNIKQLDNSITSIIFNMIIMSIFGCIFATIFLLILANILLNPLHTFIETAKDIGNGHYSKRINIKNNDEIGILAHYFNDMLDKLENNIIEIEKKNERLKELDKIKDDFLANTSHELRTPLNGIIGLTESLLEGAGGKLSKKTEFNLNMIMSSAKRLFNLVSDILDFAKIRNKELEISLKDIDIYQITAVVTTLCRVLIGNKDIKLINKISKNFPIIYGDDARIEQILYNLIGNAIKFTHKGEIIIDAKINEKKDTAIFYIKDSGIGIAPEKLDKIFESFEQGDSSISRKFGGTGLGLSITKQLIELQGGSIYVESTLGKGTTFVFTLPISDEVDQDRMFEEEVIREQIKREKKLKDRIKNAEKQNLNKAYLPKFNPNNSNKNILIVDDEYINLQVLVDQLLLKNYNIDVAMSGEEALEKIKNFNYDLLILDVMMPRMSGYEVCKEVRKTYSLFNLPILMLTAKDRTEDIILGFESGANDYITKPFEKKELYARVNTLLRLKYAIEVSLQSTYEYFTQKEKSDTLESLQKITNDFNSDLNSEKILFKLKKIFKDISKYTNFEYLVKIEKSYYSYTLDALINQTVIKENLVPLKNNPYLEFIEKNKTPKLFKDTNKNIHMKKTKKNTHILIIPAIYGESIVGAVVLEIEKIINKKDINYLFMILSQATLSLQNSNLLLKIAEEVKKVEKAMDELTKTQEQLILSEKMAVLGGLVAGISHEINTPIGIGVTAASTLEESTSNIKKKYEKSIMTRNDLEMYLDDADTSSKLILSNLNRASDLIKSFKQISVDQTIQDKRKFKVYEYINEVFLSLYPKIKRTNYEINLKCDKELEITSYPGDFSQIITNFVINSLNHGFENSNEGIIDIIIEKKDNQIIFKYKDNGKGMSEEHRKKIFDPFFTTKRDKGGSGLGMHIVYNIVTQRLKGNIKCISAPFKGTEFIITFPLEN</sequence>
<evidence type="ECO:0000256" key="9">
    <source>
        <dbReference type="SAM" id="Phobius"/>
    </source>
</evidence>
<dbReference type="PROSITE" id="PS50885">
    <property type="entry name" value="HAMP"/>
    <property type="match status" value="1"/>
</dbReference>
<dbReference type="InterPro" id="IPR003594">
    <property type="entry name" value="HATPase_dom"/>
</dbReference>
<evidence type="ECO:0000256" key="4">
    <source>
        <dbReference type="ARBA" id="ARBA00022553"/>
    </source>
</evidence>
<evidence type="ECO:0000259" key="10">
    <source>
        <dbReference type="PROSITE" id="PS50109"/>
    </source>
</evidence>
<dbReference type="FunFam" id="3.30.565.10:FF:000010">
    <property type="entry name" value="Sensor histidine kinase RcsC"/>
    <property type="match status" value="1"/>
</dbReference>
<dbReference type="PROSITE" id="PS50110">
    <property type="entry name" value="RESPONSE_REGULATORY"/>
    <property type="match status" value="1"/>
</dbReference>
<gene>
    <name evidence="13" type="ORF">EV215_0456</name>
</gene>